<dbReference type="Pfam" id="PF05598">
    <property type="entry name" value="DUF772"/>
    <property type="match status" value="1"/>
</dbReference>
<dbReference type="RefSeq" id="WP_155451792.1">
    <property type="nucleotide sequence ID" value="NZ_WNKT01000130.1"/>
</dbReference>
<sequence length="319" mass="36275">MPKKRAPKPKYQTRRERFLSEMEQVVPWQALLEALEPSYYPNAAGRRGRPPIGLERMLRMYFVQQWYGLADEATEEALYDSRALSAFVGLDPMCESVPDATTLLKFRRWLEEHELTQTIFKTIDARLSEKGLLRRKATLVDATIIAAPSSTKNKEKARDPEMHSTRKGNQWYFGLKAHIGVDGESGLVHSLTTTPANTADITETSKLLHGQEEAVFADAGYIGAEKREELAKCEVTWYIAAKRSQVEAIEDEELKGLVKHVERLKASVRARVEHPFHIVKNLFRYRKVRYKGLAKNRAQLHTLFALANLVRAKSALLAA</sequence>
<dbReference type="EMBL" id="WNKT01000130">
    <property type="protein sequence ID" value="MTW23260.1"/>
    <property type="molecule type" value="Genomic_DNA"/>
</dbReference>
<dbReference type="PANTHER" id="PTHR35604">
    <property type="entry name" value="TRANSPOSASE INSH FOR INSERTION SEQUENCE ELEMENT IS5A-RELATED"/>
    <property type="match status" value="1"/>
</dbReference>
<keyword evidence="4" id="KW-0238">DNA-binding</keyword>
<keyword evidence="3" id="KW-0815">Transposition</keyword>
<comment type="caution">
    <text evidence="8">The sequence shown here is derived from an EMBL/GenBank/DDBJ whole genome shotgun (WGS) entry which is preliminary data.</text>
</comment>
<feature type="domain" description="Transposase IS4-like" evidence="6">
    <location>
        <begin position="136"/>
        <end position="309"/>
    </location>
</feature>
<dbReference type="OrthoDB" id="5761311at2"/>
<accession>A0A6N8EHZ9</accession>
<evidence type="ECO:0000313" key="8">
    <source>
        <dbReference type="EMBL" id="MTW23260.1"/>
    </source>
</evidence>
<evidence type="ECO:0000259" key="6">
    <source>
        <dbReference type="Pfam" id="PF01609"/>
    </source>
</evidence>
<evidence type="ECO:0000256" key="4">
    <source>
        <dbReference type="ARBA" id="ARBA00023125"/>
    </source>
</evidence>
<dbReference type="InterPro" id="IPR008490">
    <property type="entry name" value="Transposase_InsH_N"/>
</dbReference>
<proteinExistence type="inferred from homology"/>
<dbReference type="NCBIfam" id="NF033581">
    <property type="entry name" value="transpos_IS5_4"/>
    <property type="match status" value="1"/>
</dbReference>
<dbReference type="GO" id="GO:0006313">
    <property type="term" value="P:DNA transposition"/>
    <property type="evidence" value="ECO:0007669"/>
    <property type="project" value="InterPro"/>
</dbReference>
<evidence type="ECO:0000313" key="9">
    <source>
        <dbReference type="Proteomes" id="UP000434044"/>
    </source>
</evidence>
<evidence type="ECO:0000256" key="3">
    <source>
        <dbReference type="ARBA" id="ARBA00022578"/>
    </source>
</evidence>
<feature type="domain" description="Transposase InsH N-terminal" evidence="7">
    <location>
        <begin position="14"/>
        <end position="108"/>
    </location>
</feature>
<keyword evidence="9" id="KW-1185">Reference proteome</keyword>
<dbReference type="AlphaFoldDB" id="A0A6N8EHZ9"/>
<dbReference type="InterPro" id="IPR002559">
    <property type="entry name" value="Transposase_11"/>
</dbReference>
<dbReference type="InterPro" id="IPR047959">
    <property type="entry name" value="Transpos_IS5"/>
</dbReference>
<evidence type="ECO:0000259" key="7">
    <source>
        <dbReference type="Pfam" id="PF05598"/>
    </source>
</evidence>
<comment type="function">
    <text evidence="1">Involved in the transposition of the insertion sequence IS5.</text>
</comment>
<dbReference type="GO" id="GO:0004803">
    <property type="term" value="F:transposase activity"/>
    <property type="evidence" value="ECO:0007669"/>
    <property type="project" value="InterPro"/>
</dbReference>
<evidence type="ECO:0000256" key="2">
    <source>
        <dbReference type="ARBA" id="ARBA00010075"/>
    </source>
</evidence>
<evidence type="ECO:0000256" key="5">
    <source>
        <dbReference type="ARBA" id="ARBA00023172"/>
    </source>
</evidence>
<name>A0A6N8EHZ9_9GAMM</name>
<gene>
    <name evidence="8" type="ORF">GJ668_19760</name>
</gene>
<protein>
    <submittedName>
        <fullName evidence="8">IS5 family transposase</fullName>
    </submittedName>
</protein>
<reference evidence="8 9" key="1">
    <citation type="submission" date="2019-11" db="EMBL/GenBank/DDBJ databases">
        <title>Whole-genome sequence of the anaerobic purple sulfur bacterium Allochromatium palmeri DSM 15591.</title>
        <authorList>
            <person name="Kyndt J.A."/>
            <person name="Meyer T.E."/>
        </authorList>
    </citation>
    <scope>NUCLEOTIDE SEQUENCE [LARGE SCALE GENOMIC DNA]</scope>
    <source>
        <strain evidence="8 9">DSM 15591</strain>
    </source>
</reference>
<evidence type="ECO:0000256" key="1">
    <source>
        <dbReference type="ARBA" id="ARBA00003544"/>
    </source>
</evidence>
<organism evidence="8 9">
    <name type="scientific">Allochromatium palmeri</name>
    <dbReference type="NCBI Taxonomy" id="231048"/>
    <lineage>
        <taxon>Bacteria</taxon>
        <taxon>Pseudomonadati</taxon>
        <taxon>Pseudomonadota</taxon>
        <taxon>Gammaproteobacteria</taxon>
        <taxon>Chromatiales</taxon>
        <taxon>Chromatiaceae</taxon>
        <taxon>Allochromatium</taxon>
    </lineage>
</organism>
<dbReference type="PANTHER" id="PTHR35604:SF2">
    <property type="entry name" value="TRANSPOSASE INSH FOR INSERTION SEQUENCE ELEMENT IS5A-RELATED"/>
    <property type="match status" value="1"/>
</dbReference>
<comment type="similarity">
    <text evidence="2">Belongs to the transposase 11 family.</text>
</comment>
<dbReference type="Proteomes" id="UP000434044">
    <property type="component" value="Unassembled WGS sequence"/>
</dbReference>
<dbReference type="GO" id="GO:0003677">
    <property type="term" value="F:DNA binding"/>
    <property type="evidence" value="ECO:0007669"/>
    <property type="project" value="UniProtKB-KW"/>
</dbReference>
<keyword evidence="5" id="KW-0233">DNA recombination</keyword>
<dbReference type="Pfam" id="PF01609">
    <property type="entry name" value="DDE_Tnp_1"/>
    <property type="match status" value="1"/>
</dbReference>